<dbReference type="EMBL" id="JANPWB010000002">
    <property type="protein sequence ID" value="KAJ1205541.1"/>
    <property type="molecule type" value="Genomic_DNA"/>
</dbReference>
<protein>
    <submittedName>
        <fullName evidence="2">Uncharacterized protein</fullName>
    </submittedName>
</protein>
<accession>A0AAV7VYR9</accession>
<evidence type="ECO:0000313" key="3">
    <source>
        <dbReference type="Proteomes" id="UP001066276"/>
    </source>
</evidence>
<dbReference type="Proteomes" id="UP001066276">
    <property type="component" value="Chromosome 1_2"/>
</dbReference>
<gene>
    <name evidence="2" type="ORF">NDU88_000971</name>
</gene>
<evidence type="ECO:0000313" key="2">
    <source>
        <dbReference type="EMBL" id="KAJ1205541.1"/>
    </source>
</evidence>
<organism evidence="2 3">
    <name type="scientific">Pleurodeles waltl</name>
    <name type="common">Iberian ribbed newt</name>
    <dbReference type="NCBI Taxonomy" id="8319"/>
    <lineage>
        <taxon>Eukaryota</taxon>
        <taxon>Metazoa</taxon>
        <taxon>Chordata</taxon>
        <taxon>Craniata</taxon>
        <taxon>Vertebrata</taxon>
        <taxon>Euteleostomi</taxon>
        <taxon>Amphibia</taxon>
        <taxon>Batrachia</taxon>
        <taxon>Caudata</taxon>
        <taxon>Salamandroidea</taxon>
        <taxon>Salamandridae</taxon>
        <taxon>Pleurodelinae</taxon>
        <taxon>Pleurodeles</taxon>
    </lineage>
</organism>
<name>A0AAV7VYR9_PLEWA</name>
<reference evidence="2" key="1">
    <citation type="journal article" date="2022" name="bioRxiv">
        <title>Sequencing and chromosome-scale assembly of the giantPleurodeles waltlgenome.</title>
        <authorList>
            <person name="Brown T."/>
            <person name="Elewa A."/>
            <person name="Iarovenko S."/>
            <person name="Subramanian E."/>
            <person name="Araus A.J."/>
            <person name="Petzold A."/>
            <person name="Susuki M."/>
            <person name="Suzuki K.-i.T."/>
            <person name="Hayashi T."/>
            <person name="Toyoda A."/>
            <person name="Oliveira C."/>
            <person name="Osipova E."/>
            <person name="Leigh N.D."/>
            <person name="Simon A."/>
            <person name="Yun M.H."/>
        </authorList>
    </citation>
    <scope>NUCLEOTIDE SEQUENCE</scope>
    <source>
        <strain evidence="2">20211129_DDA</strain>
        <tissue evidence="2">Liver</tissue>
    </source>
</reference>
<comment type="caution">
    <text evidence="2">The sequence shown here is derived from an EMBL/GenBank/DDBJ whole genome shotgun (WGS) entry which is preliminary data.</text>
</comment>
<sequence length="66" mass="7260">MLCSSEHTVILGSELASVVMSQLRFLARSNKDQNITFSEQTGHVEGQQGRWRSPKASRVGRTGDPS</sequence>
<dbReference type="AlphaFoldDB" id="A0AAV7VYR9"/>
<keyword evidence="3" id="KW-1185">Reference proteome</keyword>
<evidence type="ECO:0000256" key="1">
    <source>
        <dbReference type="SAM" id="MobiDB-lite"/>
    </source>
</evidence>
<feature type="region of interest" description="Disordered" evidence="1">
    <location>
        <begin position="38"/>
        <end position="66"/>
    </location>
</feature>
<proteinExistence type="predicted"/>